<evidence type="ECO:0000313" key="1">
    <source>
        <dbReference type="EMBL" id="MCQ5060886.1"/>
    </source>
</evidence>
<dbReference type="AlphaFoldDB" id="A0AAP2XNQ5"/>
<proteinExistence type="predicted"/>
<protein>
    <submittedName>
        <fullName evidence="1">Uncharacterized protein</fullName>
    </submittedName>
</protein>
<reference evidence="1" key="1">
    <citation type="submission" date="2022-06" db="EMBL/GenBank/DDBJ databases">
        <title>Isolation of gut microbiota from human fecal samples.</title>
        <authorList>
            <person name="Pamer E.G."/>
            <person name="Barat B."/>
            <person name="Waligurski E."/>
            <person name="Medina S."/>
            <person name="Paddock L."/>
            <person name="Mostad J."/>
        </authorList>
    </citation>
    <scope>NUCLEOTIDE SEQUENCE</scope>
    <source>
        <strain evidence="1">DFI.6.24</strain>
    </source>
</reference>
<name>A0AAP2XNQ5_9FIRM</name>
<evidence type="ECO:0000313" key="2">
    <source>
        <dbReference type="Proteomes" id="UP001204814"/>
    </source>
</evidence>
<sequence length="59" mass="7225">MENRKMTFDGVTYNCFTDEELEDLKTVIAYEERKKNKTFEPIDFDDFLEEREKKYGVKF</sequence>
<dbReference type="RefSeq" id="WP_009300520.1">
    <property type="nucleotide sequence ID" value="NZ_JAJDKX010000007.1"/>
</dbReference>
<gene>
    <name evidence="1" type="ORF">NE542_03420</name>
</gene>
<dbReference type="EMBL" id="JANGBO010000001">
    <property type="protein sequence ID" value="MCQ5060886.1"/>
    <property type="molecule type" value="Genomic_DNA"/>
</dbReference>
<organism evidence="1 2">
    <name type="scientific">Faecalibacillus intestinalis</name>
    <dbReference type="NCBI Taxonomy" id="1982626"/>
    <lineage>
        <taxon>Bacteria</taxon>
        <taxon>Bacillati</taxon>
        <taxon>Bacillota</taxon>
        <taxon>Erysipelotrichia</taxon>
        <taxon>Erysipelotrichales</taxon>
        <taxon>Coprobacillaceae</taxon>
        <taxon>Faecalibacillus</taxon>
    </lineage>
</organism>
<comment type="caution">
    <text evidence="1">The sequence shown here is derived from an EMBL/GenBank/DDBJ whole genome shotgun (WGS) entry which is preliminary data.</text>
</comment>
<accession>A0AAP2XNQ5</accession>
<dbReference type="Proteomes" id="UP001204814">
    <property type="component" value="Unassembled WGS sequence"/>
</dbReference>